<dbReference type="WBParaSite" id="nRc.2.0.1.t28816-RA">
    <property type="protein sequence ID" value="nRc.2.0.1.t28816-RA"/>
    <property type="gene ID" value="nRc.2.0.1.g28816"/>
</dbReference>
<evidence type="ECO:0000313" key="2">
    <source>
        <dbReference type="WBParaSite" id="nRc.2.0.1.t28816-RA"/>
    </source>
</evidence>
<keyword evidence="1" id="KW-1185">Reference proteome</keyword>
<evidence type="ECO:0000313" key="1">
    <source>
        <dbReference type="Proteomes" id="UP000887565"/>
    </source>
</evidence>
<reference evidence="2" key="1">
    <citation type="submission" date="2022-11" db="UniProtKB">
        <authorList>
            <consortium name="WormBaseParasite"/>
        </authorList>
    </citation>
    <scope>IDENTIFICATION</scope>
</reference>
<accession>A0A915JRH0</accession>
<name>A0A915JRH0_ROMCU</name>
<dbReference type="AlphaFoldDB" id="A0A915JRH0"/>
<dbReference type="OMA" id="RTFWRES"/>
<dbReference type="Proteomes" id="UP000887565">
    <property type="component" value="Unplaced"/>
</dbReference>
<protein>
    <submittedName>
        <fullName evidence="2">Uncharacterized protein</fullName>
    </submittedName>
</protein>
<proteinExistence type="predicted"/>
<sequence length="111" mass="13186">MDEYKEVPTRANDEENANFLSKMFFTYLLPFLRVGYKRALKKQDFCQVAKNDESEYLADILERNWEDELEKRTKNNVPPDLHKAISKTFAGPFWFYSAFFFYQRFGGGSID</sequence>
<organism evidence="1 2">
    <name type="scientific">Romanomermis culicivorax</name>
    <name type="common">Nematode worm</name>
    <dbReference type="NCBI Taxonomy" id="13658"/>
    <lineage>
        <taxon>Eukaryota</taxon>
        <taxon>Metazoa</taxon>
        <taxon>Ecdysozoa</taxon>
        <taxon>Nematoda</taxon>
        <taxon>Enoplea</taxon>
        <taxon>Dorylaimia</taxon>
        <taxon>Mermithida</taxon>
        <taxon>Mermithoidea</taxon>
        <taxon>Mermithidae</taxon>
        <taxon>Romanomermis</taxon>
    </lineage>
</organism>